<comment type="catalytic activity">
    <reaction evidence="6">
        <text>2-deoxy-alpha-D-ribose 1-phosphate = 2-deoxy-D-ribose 5-phosphate</text>
        <dbReference type="Rhea" id="RHEA:27658"/>
        <dbReference type="ChEBI" id="CHEBI:57259"/>
        <dbReference type="ChEBI" id="CHEBI:62877"/>
        <dbReference type="EC" id="5.4.2.7"/>
    </reaction>
</comment>
<evidence type="ECO:0000256" key="7">
    <source>
        <dbReference type="NCBIfam" id="TIGR01696"/>
    </source>
</evidence>
<dbReference type="EMBL" id="PIPV01000006">
    <property type="protein sequence ID" value="RUO53211.1"/>
    <property type="molecule type" value="Genomic_DNA"/>
</dbReference>
<name>A0A432XXA8_9GAMM</name>
<dbReference type="InterPro" id="IPR010045">
    <property type="entry name" value="DeoB"/>
</dbReference>
<dbReference type="GO" id="GO:0030145">
    <property type="term" value="F:manganese ion binding"/>
    <property type="evidence" value="ECO:0007669"/>
    <property type="project" value="UniProtKB-UniRule"/>
</dbReference>
<keyword evidence="3 6" id="KW-0479">Metal-binding</keyword>
<dbReference type="HAMAP" id="MF_00740">
    <property type="entry name" value="Phosphopentomut"/>
    <property type="match status" value="1"/>
</dbReference>
<accession>A0A432XXA8</accession>
<dbReference type="InterPro" id="IPR017850">
    <property type="entry name" value="Alkaline_phosphatase_core_sf"/>
</dbReference>
<dbReference type="UniPathway" id="UPA00087">
    <property type="reaction ID" value="UER00173"/>
</dbReference>
<feature type="binding site" evidence="6">
    <location>
        <position position="10"/>
    </location>
    <ligand>
        <name>Mn(2+)</name>
        <dbReference type="ChEBI" id="CHEBI:29035"/>
        <label>1</label>
    </ligand>
</feature>
<feature type="domain" description="Metalloenzyme" evidence="8">
    <location>
        <begin position="2"/>
        <end position="389"/>
    </location>
</feature>
<feature type="binding site" evidence="6">
    <location>
        <position position="338"/>
    </location>
    <ligand>
        <name>Mn(2+)</name>
        <dbReference type="ChEBI" id="CHEBI:29035"/>
        <label>1</label>
    </ligand>
</feature>
<dbReference type="Gene3D" id="3.40.720.10">
    <property type="entry name" value="Alkaline Phosphatase, subunit A"/>
    <property type="match status" value="1"/>
</dbReference>
<dbReference type="RefSeq" id="WP_110574705.1">
    <property type="nucleotide sequence ID" value="NZ_PIPV01000006.1"/>
</dbReference>
<dbReference type="Gene3D" id="3.30.70.1250">
    <property type="entry name" value="Phosphopentomutase"/>
    <property type="match status" value="1"/>
</dbReference>
<dbReference type="InterPro" id="IPR006124">
    <property type="entry name" value="Metalloenzyme"/>
</dbReference>
<reference evidence="10" key="1">
    <citation type="journal article" date="2018" name="Front. Microbiol.">
        <title>Genome-Based Analysis Reveals the Taxonomy and Diversity of the Family Idiomarinaceae.</title>
        <authorList>
            <person name="Liu Y."/>
            <person name="Lai Q."/>
            <person name="Shao Z."/>
        </authorList>
    </citation>
    <scope>NUCLEOTIDE SEQUENCE [LARGE SCALE GENOMIC DNA]</scope>
    <source>
        <strain evidence="10">F23</strain>
    </source>
</reference>
<comment type="catalytic activity">
    <reaction evidence="6">
        <text>alpha-D-ribose 1-phosphate = D-ribose 5-phosphate</text>
        <dbReference type="Rhea" id="RHEA:18793"/>
        <dbReference type="ChEBI" id="CHEBI:57720"/>
        <dbReference type="ChEBI" id="CHEBI:78346"/>
        <dbReference type="EC" id="5.4.2.7"/>
    </reaction>
</comment>
<feature type="binding site" evidence="6">
    <location>
        <position position="302"/>
    </location>
    <ligand>
        <name>Mn(2+)</name>
        <dbReference type="ChEBI" id="CHEBI:29035"/>
        <label>2</label>
    </ligand>
</feature>
<evidence type="ECO:0000256" key="2">
    <source>
        <dbReference type="ARBA" id="ARBA00022490"/>
    </source>
</evidence>
<keyword evidence="4 6" id="KW-0464">Manganese</keyword>
<dbReference type="SUPFAM" id="SSF53649">
    <property type="entry name" value="Alkaline phosphatase-like"/>
    <property type="match status" value="1"/>
</dbReference>
<organism evidence="9 10">
    <name type="scientific">Idiomarina fontislapidosi</name>
    <dbReference type="NCBI Taxonomy" id="263723"/>
    <lineage>
        <taxon>Bacteria</taxon>
        <taxon>Pseudomonadati</taxon>
        <taxon>Pseudomonadota</taxon>
        <taxon>Gammaproteobacteria</taxon>
        <taxon>Alteromonadales</taxon>
        <taxon>Idiomarinaceae</taxon>
        <taxon>Idiomarina</taxon>
    </lineage>
</organism>
<comment type="similarity">
    <text evidence="1 6">Belongs to the phosphopentomutase family.</text>
</comment>
<dbReference type="InterPro" id="IPR024052">
    <property type="entry name" value="Phosphopentomutase_DeoB_cap_sf"/>
</dbReference>
<dbReference type="GO" id="GO:0005829">
    <property type="term" value="C:cytosol"/>
    <property type="evidence" value="ECO:0007669"/>
    <property type="project" value="TreeGrafter"/>
</dbReference>
<dbReference type="GO" id="GO:0009117">
    <property type="term" value="P:nucleotide metabolic process"/>
    <property type="evidence" value="ECO:0007669"/>
    <property type="project" value="UniProtKB-UniRule"/>
</dbReference>
<evidence type="ECO:0000256" key="4">
    <source>
        <dbReference type="ARBA" id="ARBA00023211"/>
    </source>
</evidence>
<dbReference type="GO" id="GO:0006018">
    <property type="term" value="P:2-deoxyribose 1-phosphate catabolic process"/>
    <property type="evidence" value="ECO:0007669"/>
    <property type="project" value="UniProtKB-UniRule"/>
</dbReference>
<evidence type="ECO:0000313" key="9">
    <source>
        <dbReference type="EMBL" id="RUO53211.1"/>
    </source>
</evidence>
<proteinExistence type="inferred from homology"/>
<comment type="pathway">
    <text evidence="6">Carbohydrate degradation; 2-deoxy-D-ribose 1-phosphate degradation; D-glyceraldehyde 3-phosphate and acetaldehyde from 2-deoxy-alpha-D-ribose 1-phosphate: step 1/2.</text>
</comment>
<dbReference type="GO" id="GO:0008973">
    <property type="term" value="F:phosphopentomutase activity"/>
    <property type="evidence" value="ECO:0007669"/>
    <property type="project" value="UniProtKB-UniRule"/>
</dbReference>
<keyword evidence="5 6" id="KW-0413">Isomerase</keyword>
<evidence type="ECO:0000256" key="6">
    <source>
        <dbReference type="HAMAP-Rule" id="MF_00740"/>
    </source>
</evidence>
<dbReference type="NCBIfam" id="NF003766">
    <property type="entry name" value="PRK05362.1"/>
    <property type="match status" value="1"/>
</dbReference>
<sequence length="399" mass="43729">MKRAIVVVLDSFGLGAAPDAEKFGDTGADTLGHIAEHRLRQNQPLQLPHMAQLGLWHAHSEATGKQFSSLDGIALRGRYGWAAERSSGKDTPSGHWELMGLPVHYDWGYFLNKQNSFPDTLLAELCRRADLDGVLGNCHASGTQIIEQWGATHQESQQPIVYTSADSVFQIAAHEDTFGLSRLYEVCEIARELVDEYNIGRVIARPFVGDSTSGYTRTSNRRDYATPPHGNTLLDQVIAAGGEVHAVGKISDIFAGQGISASYKGNDTASLVDTTIELMRSKQQDKCLIFTNLVAFDTLYGHRRDVAGYARELEDFDVRLADLMSSMQPDDLLVLTADHGCDPTWPGSDHTREFVPLLCYSPSMKSGCLGQRDSFADLGQTLATWLKVDATESGANMFA</sequence>
<dbReference type="PIRSF" id="PIRSF001491">
    <property type="entry name" value="Ppentomutase"/>
    <property type="match status" value="1"/>
</dbReference>
<keyword evidence="10" id="KW-1185">Reference proteome</keyword>
<evidence type="ECO:0000313" key="10">
    <source>
        <dbReference type="Proteomes" id="UP000287330"/>
    </source>
</evidence>
<evidence type="ECO:0000259" key="8">
    <source>
        <dbReference type="Pfam" id="PF01676"/>
    </source>
</evidence>
<comment type="caution">
    <text evidence="9">The sequence shown here is derived from an EMBL/GenBank/DDBJ whole genome shotgun (WGS) entry which is preliminary data.</text>
</comment>
<dbReference type="Proteomes" id="UP000287330">
    <property type="component" value="Unassembled WGS sequence"/>
</dbReference>
<dbReference type="AlphaFoldDB" id="A0A432XXA8"/>
<dbReference type="Pfam" id="PF01676">
    <property type="entry name" value="Metalloenzyme"/>
    <property type="match status" value="1"/>
</dbReference>
<evidence type="ECO:0000256" key="5">
    <source>
        <dbReference type="ARBA" id="ARBA00023235"/>
    </source>
</evidence>
<comment type="function">
    <text evidence="6">Isomerase that catalyzes the conversion of deoxy-ribose 1-phosphate (dRib-1-P) and ribose 1-phosphate (Rib-1-P) to deoxy-ribose 5-phosphate (dRib-5-P) and ribose 5-phosphate (Rib-5-P), respectively.</text>
</comment>
<evidence type="ECO:0000256" key="3">
    <source>
        <dbReference type="ARBA" id="ARBA00022723"/>
    </source>
</evidence>
<dbReference type="OrthoDB" id="9769930at2"/>
<keyword evidence="2 6" id="KW-0963">Cytoplasm</keyword>
<evidence type="ECO:0000256" key="1">
    <source>
        <dbReference type="ARBA" id="ARBA00010373"/>
    </source>
</evidence>
<feature type="binding site" evidence="6">
    <location>
        <position position="350"/>
    </location>
    <ligand>
        <name>Mn(2+)</name>
        <dbReference type="ChEBI" id="CHEBI:29035"/>
        <label>2</label>
    </ligand>
</feature>
<dbReference type="PANTHER" id="PTHR21110:SF0">
    <property type="entry name" value="PHOSPHOPENTOMUTASE"/>
    <property type="match status" value="1"/>
</dbReference>
<comment type="cofactor">
    <cofactor evidence="6">
        <name>Mn(2+)</name>
        <dbReference type="ChEBI" id="CHEBI:29035"/>
    </cofactor>
    <text evidence="6">Binds 2 manganese ions.</text>
</comment>
<dbReference type="GO" id="GO:0043094">
    <property type="term" value="P:metabolic compound salvage"/>
    <property type="evidence" value="ECO:0007669"/>
    <property type="project" value="UniProtKB-UniRule"/>
</dbReference>
<dbReference type="GO" id="GO:0000287">
    <property type="term" value="F:magnesium ion binding"/>
    <property type="evidence" value="ECO:0007669"/>
    <property type="project" value="UniProtKB-UniRule"/>
</dbReference>
<dbReference type="EC" id="5.4.2.7" evidence="6 7"/>
<dbReference type="PANTHER" id="PTHR21110">
    <property type="entry name" value="PHOSPHOPENTOMUTASE"/>
    <property type="match status" value="1"/>
</dbReference>
<dbReference type="GO" id="GO:0006015">
    <property type="term" value="P:5-phosphoribose 1-diphosphate biosynthetic process"/>
    <property type="evidence" value="ECO:0007669"/>
    <property type="project" value="UniProtKB-UniPathway"/>
</dbReference>
<feature type="binding site" evidence="6">
    <location>
        <position position="339"/>
    </location>
    <ligand>
        <name>Mn(2+)</name>
        <dbReference type="ChEBI" id="CHEBI:29035"/>
        <label>1</label>
    </ligand>
</feature>
<protein>
    <recommendedName>
        <fullName evidence="6 7">Phosphopentomutase</fullName>
        <ecNumber evidence="6 7">5.4.2.7</ecNumber>
    </recommendedName>
    <alternativeName>
        <fullName evidence="6">Phosphodeoxyribomutase</fullName>
    </alternativeName>
</protein>
<dbReference type="NCBIfam" id="TIGR01696">
    <property type="entry name" value="deoB"/>
    <property type="match status" value="1"/>
</dbReference>
<feature type="binding site" evidence="6">
    <location>
        <position position="297"/>
    </location>
    <ligand>
        <name>Mn(2+)</name>
        <dbReference type="ChEBI" id="CHEBI:29035"/>
        <label>2</label>
    </ligand>
</feature>
<dbReference type="CDD" id="cd16009">
    <property type="entry name" value="PPM"/>
    <property type="match status" value="1"/>
</dbReference>
<gene>
    <name evidence="6" type="primary">deoB</name>
    <name evidence="9" type="ORF">CWE25_08255</name>
</gene>
<dbReference type="FunFam" id="3.30.70.1250:FF:000001">
    <property type="entry name" value="Phosphopentomutase"/>
    <property type="match status" value="1"/>
</dbReference>
<comment type="subcellular location">
    <subcellularLocation>
        <location evidence="6">Cytoplasm</location>
    </subcellularLocation>
</comment>
<dbReference type="SUPFAM" id="SSF143856">
    <property type="entry name" value="DeoB insert domain-like"/>
    <property type="match status" value="1"/>
</dbReference>